<reference evidence="2" key="1">
    <citation type="submission" date="2019-10" db="EMBL/GenBank/DDBJ databases">
        <title>Conservation and host-specific expression of non-tandemly repeated heterogenous ribosome RNA gene in arbuscular mycorrhizal fungi.</title>
        <authorList>
            <person name="Maeda T."/>
            <person name="Kobayashi Y."/>
            <person name="Nakagawa T."/>
            <person name="Ezawa T."/>
            <person name="Yamaguchi K."/>
            <person name="Bino T."/>
            <person name="Nishimoto Y."/>
            <person name="Shigenobu S."/>
            <person name="Kawaguchi M."/>
        </authorList>
    </citation>
    <scope>NUCLEOTIDE SEQUENCE</scope>
    <source>
        <strain evidence="2">HR1</strain>
    </source>
</reference>
<feature type="compositionally biased region" description="Basic and acidic residues" evidence="1">
    <location>
        <begin position="119"/>
        <end position="131"/>
    </location>
</feature>
<proteinExistence type="predicted"/>
<feature type="compositionally biased region" description="Basic residues" evidence="1">
    <location>
        <begin position="10"/>
        <end position="24"/>
    </location>
</feature>
<dbReference type="Proteomes" id="UP000615446">
    <property type="component" value="Unassembled WGS sequence"/>
</dbReference>
<evidence type="ECO:0000256" key="1">
    <source>
        <dbReference type="SAM" id="MobiDB-lite"/>
    </source>
</evidence>
<evidence type="ECO:0000313" key="3">
    <source>
        <dbReference type="Proteomes" id="UP000615446"/>
    </source>
</evidence>
<feature type="region of interest" description="Disordered" evidence="1">
    <location>
        <begin position="96"/>
        <end position="131"/>
    </location>
</feature>
<feature type="region of interest" description="Disordered" evidence="1">
    <location>
        <begin position="1"/>
        <end position="24"/>
    </location>
</feature>
<comment type="caution">
    <text evidence="2">The sequence shown here is derived from an EMBL/GenBank/DDBJ whole genome shotgun (WGS) entry which is preliminary data.</text>
</comment>
<protein>
    <submittedName>
        <fullName evidence="2">Uncharacterized protein</fullName>
    </submittedName>
</protein>
<organism evidence="2 3">
    <name type="scientific">Rhizophagus clarus</name>
    <dbReference type="NCBI Taxonomy" id="94130"/>
    <lineage>
        <taxon>Eukaryota</taxon>
        <taxon>Fungi</taxon>
        <taxon>Fungi incertae sedis</taxon>
        <taxon>Mucoromycota</taxon>
        <taxon>Glomeromycotina</taxon>
        <taxon>Glomeromycetes</taxon>
        <taxon>Glomerales</taxon>
        <taxon>Glomeraceae</taxon>
        <taxon>Rhizophagus</taxon>
    </lineage>
</organism>
<feature type="compositionally biased region" description="Low complexity" evidence="1">
    <location>
        <begin position="97"/>
        <end position="114"/>
    </location>
</feature>
<dbReference type="EMBL" id="BLAL01000215">
    <property type="protein sequence ID" value="GES92700.1"/>
    <property type="molecule type" value="Genomic_DNA"/>
</dbReference>
<gene>
    <name evidence="2" type="ORF">RCL2_001946500</name>
</gene>
<accession>A0A8H3LVK0</accession>
<sequence length="131" mass="15613">MGKPSLFSRKTSRKRQLKRRQRHKLRKEIEIGDVQIQLIDYKKDVEASKEKAIERMNQLCRENENLLKWIDVYAKQIEIQKKRNYDLELKLYAQHAQQSSSSSSSSSQSQSSSQPSFKSLDEYFKWENNQK</sequence>
<evidence type="ECO:0000313" key="2">
    <source>
        <dbReference type="EMBL" id="GES92700.1"/>
    </source>
</evidence>
<name>A0A8H3LVK0_9GLOM</name>
<dbReference type="AlphaFoldDB" id="A0A8H3LVK0"/>